<accession>A0AA40DMJ0</accession>
<evidence type="ECO:0000313" key="4">
    <source>
        <dbReference type="Proteomes" id="UP001172101"/>
    </source>
</evidence>
<dbReference type="PROSITE" id="PS50157">
    <property type="entry name" value="ZINC_FINGER_C2H2_2"/>
    <property type="match status" value="1"/>
</dbReference>
<name>A0AA40DMJ0_9PEZI</name>
<feature type="domain" description="C2H2-type" evidence="2">
    <location>
        <begin position="19"/>
        <end position="47"/>
    </location>
</feature>
<dbReference type="RefSeq" id="XP_060291391.1">
    <property type="nucleotide sequence ID" value="XM_060440432.1"/>
</dbReference>
<keyword evidence="1" id="KW-0479">Metal-binding</keyword>
<evidence type="ECO:0000313" key="3">
    <source>
        <dbReference type="EMBL" id="KAK0706297.1"/>
    </source>
</evidence>
<organism evidence="3 4">
    <name type="scientific">Lasiosphaeria miniovina</name>
    <dbReference type="NCBI Taxonomy" id="1954250"/>
    <lineage>
        <taxon>Eukaryota</taxon>
        <taxon>Fungi</taxon>
        <taxon>Dikarya</taxon>
        <taxon>Ascomycota</taxon>
        <taxon>Pezizomycotina</taxon>
        <taxon>Sordariomycetes</taxon>
        <taxon>Sordariomycetidae</taxon>
        <taxon>Sordariales</taxon>
        <taxon>Lasiosphaeriaceae</taxon>
        <taxon>Lasiosphaeria</taxon>
    </lineage>
</organism>
<reference evidence="3" key="1">
    <citation type="submission" date="2023-06" db="EMBL/GenBank/DDBJ databases">
        <title>Genome-scale phylogeny and comparative genomics of the fungal order Sordariales.</title>
        <authorList>
            <consortium name="Lawrence Berkeley National Laboratory"/>
            <person name="Hensen N."/>
            <person name="Bonometti L."/>
            <person name="Westerberg I."/>
            <person name="Brannstrom I.O."/>
            <person name="Guillou S."/>
            <person name="Cros-Aarteil S."/>
            <person name="Calhoun S."/>
            <person name="Haridas S."/>
            <person name="Kuo A."/>
            <person name="Mondo S."/>
            <person name="Pangilinan J."/>
            <person name="Riley R."/>
            <person name="LaButti K."/>
            <person name="Andreopoulos B."/>
            <person name="Lipzen A."/>
            <person name="Chen C."/>
            <person name="Yanf M."/>
            <person name="Daum C."/>
            <person name="Ng V."/>
            <person name="Clum A."/>
            <person name="Steindorff A."/>
            <person name="Ohm R."/>
            <person name="Martin F."/>
            <person name="Silar P."/>
            <person name="Natvig D."/>
            <person name="Lalanne C."/>
            <person name="Gautier V."/>
            <person name="Ament-velasquez S.L."/>
            <person name="Kruys A."/>
            <person name="Hutchinson M.I."/>
            <person name="Powell A.J."/>
            <person name="Barry K."/>
            <person name="Miller A.N."/>
            <person name="Grigoriev I.V."/>
            <person name="Debuchy R."/>
            <person name="Gladieux P."/>
            <person name="Thoren M.H."/>
            <person name="Johannesson H."/>
        </authorList>
    </citation>
    <scope>NUCLEOTIDE SEQUENCE</scope>
    <source>
        <strain evidence="3">SMH2392-1A</strain>
    </source>
</reference>
<dbReference type="EMBL" id="JAUIRO010000007">
    <property type="protein sequence ID" value="KAK0706297.1"/>
    <property type="molecule type" value="Genomic_DNA"/>
</dbReference>
<keyword evidence="1" id="KW-0862">Zinc</keyword>
<protein>
    <recommendedName>
        <fullName evidence="2">C2H2-type domain-containing protein</fullName>
    </recommendedName>
</protein>
<dbReference type="Gene3D" id="3.30.160.60">
    <property type="entry name" value="Classic Zinc Finger"/>
    <property type="match status" value="1"/>
</dbReference>
<dbReference type="PROSITE" id="PS00028">
    <property type="entry name" value="ZINC_FINGER_C2H2_1"/>
    <property type="match status" value="1"/>
</dbReference>
<proteinExistence type="predicted"/>
<dbReference type="GO" id="GO:0008270">
    <property type="term" value="F:zinc ion binding"/>
    <property type="evidence" value="ECO:0007669"/>
    <property type="project" value="UniProtKB-KW"/>
</dbReference>
<evidence type="ECO:0000259" key="2">
    <source>
        <dbReference type="PROSITE" id="PS50157"/>
    </source>
</evidence>
<comment type="caution">
    <text evidence="3">The sequence shown here is derived from an EMBL/GenBank/DDBJ whole genome shotgun (WGS) entry which is preliminary data.</text>
</comment>
<dbReference type="AlphaFoldDB" id="A0AA40DMJ0"/>
<keyword evidence="4" id="KW-1185">Reference proteome</keyword>
<dbReference type="GeneID" id="85323702"/>
<sequence length="202" mass="22814">MSSLGDNKTQDVAKQTERWQCLFCLKSFTFRGGLTRHNENDHFSKGTFDRPFPCGECGRQGKTHVVDGAEQWSNHVETCHGHRRNLRDPYRESILLSLPLRDEGLSRVGGPRWPISEIPNHGAQARIGLRISYLATLFLVTPKRYIALTVVGEDSSRLGNWHRQRCGESFSLTESGLLVGLERWFGRIVAMATALLRHLDAA</sequence>
<dbReference type="InterPro" id="IPR013087">
    <property type="entry name" value="Znf_C2H2_type"/>
</dbReference>
<keyword evidence="1" id="KW-0863">Zinc-finger</keyword>
<evidence type="ECO:0000256" key="1">
    <source>
        <dbReference type="PROSITE-ProRule" id="PRU00042"/>
    </source>
</evidence>
<gene>
    <name evidence="3" type="ORF">B0T26DRAFT_680002</name>
</gene>
<dbReference type="Proteomes" id="UP001172101">
    <property type="component" value="Unassembled WGS sequence"/>
</dbReference>